<keyword evidence="3" id="KW-1185">Reference proteome</keyword>
<reference evidence="3" key="1">
    <citation type="submission" date="2016-09" db="EMBL/GenBank/DDBJ databases">
        <authorList>
            <person name="Varghese N."/>
            <person name="Submissions S."/>
        </authorList>
    </citation>
    <scope>NUCLEOTIDE SEQUENCE [LARGE SCALE GENOMIC DNA]</scope>
    <source>
        <strain evidence="3">TNe-862</strain>
    </source>
</reference>
<dbReference type="RefSeq" id="WP_176929038.1">
    <property type="nucleotide sequence ID" value="NZ_FMYQ01000009.1"/>
</dbReference>
<protein>
    <submittedName>
        <fullName evidence="2">Spore maturation protein CgeB</fullName>
    </submittedName>
</protein>
<dbReference type="SUPFAM" id="SSF53756">
    <property type="entry name" value="UDP-Glycosyltransferase/glycogen phosphorylase"/>
    <property type="match status" value="2"/>
</dbReference>
<feature type="domain" description="Spore protein YkvP/CgeB glycosyl transferase-like" evidence="1">
    <location>
        <begin position="256"/>
        <end position="370"/>
    </location>
</feature>
<evidence type="ECO:0000313" key="2">
    <source>
        <dbReference type="EMBL" id="SDC67363.1"/>
    </source>
</evidence>
<evidence type="ECO:0000259" key="1">
    <source>
        <dbReference type="Pfam" id="PF13524"/>
    </source>
</evidence>
<sequence length="1505" mass="168279">MQQSLVRDAESEYLRGNYRAANELYEQLAVLLGKQYFEANIKLCERRLAQLERPVVIKQLRIAAVMDDFTHHAFASECKLLPLSAVNWQAQIDDFKPDIVFIESAWRGLDESWVKKISDPSDELRGLLQWAKEKRVPTLLWCKEDPVHFSRFLPVARQVDHVFTTDMDCIAKYKRALRHERVYLLPFAAQPALHNPLATVERREGFSFAGSWYPRYLERQTDFRTLIGVARKLKWVDIFDRNGNRPLPHDFVFPEEFHADIRGTLPYTEMDKGYKGYRYGITVNTVKQSQTMFARRALDLMACNTVVVSNFSKGLRQLFGDLVIASDNPVELERRLAPLVDDDMAYRKFRLQALRKVLAEHTYSHRLAYIASKLFSRTVNPEAPSVAMLAEVSSQQEAAVVTDAMKRQAWSHVSLILVAPAGIGGQPGVEIVGDRQSALSRAMEFDYVAPVSSADYYGRHYVSDMALATAFASGEGLTKGAFFGLASDGSLEAKDTELEYVPVQRAALRRSLLRPQLLQPWAEKAAIRLDDAEVTSTSIVSVDAFSYCALGATSDAVPAIVDAEDILRAGASLTGDMQLRAQRVQALKIDEKVALEAAAWFRLLPKSIDHHLKLSLDKGGQVEIKSTLPADVHKYVYLSRKFSAAEVTVRNAFGFVAEGDAQVEMRLVFVFLDADGQKISHFMHPLGACESVSLPVGTASIRLGLRIQGTGRANVGCIAFSESPPSERDLLPSSRQLAVSRQYASYDDLYRYGFVHARVKAYNRSGLPTEVMRITPSGGGRFREFENVDVIETGIGQLQRSLADGTYNNLAMHIIDRQLWDTVREHLDRVRVVIWAHGAEAQPWWRRAMNHTTDQARNAARRDADARMSMWREILTLRHPNLSVVFISEKQAMEVLSDLRLSVAEVGKFAVIHNFVDGELFEYAPKDAAQRFNLLSIRPFASPVYANDLTVRAIENLADEPFFDQLRIRMVGDGPLFEQTVEPLRRFPNVELSQGFLSQREIADLHREYGVFLVPSRMDSQGVSRDEAMASGLVPITNRVAAIPDFVDDACGILAEPEDAAGVAEGVRRLVAEPGDFLAMSRAAAERVRAQSGYSQTIGKELALFNRQEADEVCATAASKLGARDAHAFEIALYGDVNLNVMDGSAIWAASLAEVLGGISDTRVSLVLKARIQRTQIISRLLDLTPSVWLIEPEVEEPRGLSQDAAVAWLETLDEERSFNAFIMRGLEVCSRAARSPRFAGRIWAYLTDIPQQIELLDEETREKISTIVSASQYILCQTPQMQEYFSRVFPHAAERVKLLPPMIPTTELVDASVGAAAPFRYCYAGKFAPRWGIKELFDSHAQLRAVEPASELHVFGDKIHNPADDPEFHPTVQMRLNGGEGLQWHGAVDRNGLMRQLRGMHASWAFRDPAFERETLELSTKVLEYASLGVPVILAPSAVFKSVLGEDYPLFAETQEQAAALLRELAASVELRANAAARLRTVASRYSFDSVRQRICEQGLIPGY</sequence>
<dbReference type="STRING" id="416944.SAMN05421548_10956"/>
<dbReference type="Gene3D" id="3.40.50.2000">
    <property type="entry name" value="Glycogen Phosphorylase B"/>
    <property type="match status" value="2"/>
</dbReference>
<organism evidence="2 3">
    <name type="scientific">Paraburkholderia lycopersici</name>
    <dbReference type="NCBI Taxonomy" id="416944"/>
    <lineage>
        <taxon>Bacteria</taxon>
        <taxon>Pseudomonadati</taxon>
        <taxon>Pseudomonadota</taxon>
        <taxon>Betaproteobacteria</taxon>
        <taxon>Burkholderiales</taxon>
        <taxon>Burkholderiaceae</taxon>
        <taxon>Paraburkholderia</taxon>
    </lineage>
</organism>
<dbReference type="Pfam" id="PF13692">
    <property type="entry name" value="Glyco_trans_1_4"/>
    <property type="match status" value="1"/>
</dbReference>
<proteinExistence type="predicted"/>
<dbReference type="CDD" id="cd03801">
    <property type="entry name" value="GT4_PimA-like"/>
    <property type="match status" value="1"/>
</dbReference>
<name>A0A1G6NHK9_9BURK</name>
<evidence type="ECO:0000313" key="3">
    <source>
        <dbReference type="Proteomes" id="UP000198908"/>
    </source>
</evidence>
<dbReference type="Pfam" id="PF13524">
    <property type="entry name" value="Glyco_trans_1_2"/>
    <property type="match status" value="1"/>
</dbReference>
<gene>
    <name evidence="2" type="ORF">SAMN05421548_10956</name>
</gene>
<dbReference type="EMBL" id="FMYQ01000009">
    <property type="protein sequence ID" value="SDC67363.1"/>
    <property type="molecule type" value="Genomic_DNA"/>
</dbReference>
<dbReference type="InterPro" id="IPR055259">
    <property type="entry name" value="YkvP/CgeB_Glyco_trans-like"/>
</dbReference>
<dbReference type="Proteomes" id="UP000198908">
    <property type="component" value="Unassembled WGS sequence"/>
</dbReference>
<accession>A0A1G6NHK9</accession>
<dbReference type="PANTHER" id="PTHR12526">
    <property type="entry name" value="GLYCOSYLTRANSFERASE"/>
    <property type="match status" value="1"/>
</dbReference>